<reference evidence="2" key="2">
    <citation type="submission" date="2013-04" db="UniProtKB">
        <authorList>
            <consortium name="EnsemblPlants"/>
        </authorList>
    </citation>
    <scope>IDENTIFICATION</scope>
</reference>
<evidence type="ECO:0000313" key="2">
    <source>
        <dbReference type="EnsemblPlants" id="OB01G10330.1"/>
    </source>
</evidence>
<reference evidence="2" key="1">
    <citation type="journal article" date="2013" name="Nat. Commun.">
        <title>Whole-genome sequencing of Oryza brachyantha reveals mechanisms underlying Oryza genome evolution.</title>
        <authorList>
            <person name="Chen J."/>
            <person name="Huang Q."/>
            <person name="Gao D."/>
            <person name="Wang J."/>
            <person name="Lang Y."/>
            <person name="Liu T."/>
            <person name="Li B."/>
            <person name="Bai Z."/>
            <person name="Luis Goicoechea J."/>
            <person name="Liang C."/>
            <person name="Chen C."/>
            <person name="Zhang W."/>
            <person name="Sun S."/>
            <person name="Liao Y."/>
            <person name="Zhang X."/>
            <person name="Yang L."/>
            <person name="Song C."/>
            <person name="Wang M."/>
            <person name="Shi J."/>
            <person name="Liu G."/>
            <person name="Liu J."/>
            <person name="Zhou H."/>
            <person name="Zhou W."/>
            <person name="Yu Q."/>
            <person name="An N."/>
            <person name="Chen Y."/>
            <person name="Cai Q."/>
            <person name="Wang B."/>
            <person name="Liu B."/>
            <person name="Min J."/>
            <person name="Huang Y."/>
            <person name="Wu H."/>
            <person name="Li Z."/>
            <person name="Zhang Y."/>
            <person name="Yin Y."/>
            <person name="Song W."/>
            <person name="Jiang J."/>
            <person name="Jackson S.A."/>
            <person name="Wing R.A."/>
            <person name="Wang J."/>
            <person name="Chen M."/>
        </authorList>
    </citation>
    <scope>NUCLEOTIDE SEQUENCE [LARGE SCALE GENOMIC DNA]</scope>
    <source>
        <strain evidence="2">cv. IRGC 101232</strain>
    </source>
</reference>
<evidence type="ECO:0000256" key="1">
    <source>
        <dbReference type="SAM" id="MobiDB-lite"/>
    </source>
</evidence>
<dbReference type="AlphaFoldDB" id="J3KVM7"/>
<proteinExistence type="predicted"/>
<feature type="region of interest" description="Disordered" evidence="1">
    <location>
        <begin position="129"/>
        <end position="198"/>
    </location>
</feature>
<organism evidence="2">
    <name type="scientific">Oryza brachyantha</name>
    <name type="common">malo sina</name>
    <dbReference type="NCBI Taxonomy" id="4533"/>
    <lineage>
        <taxon>Eukaryota</taxon>
        <taxon>Viridiplantae</taxon>
        <taxon>Streptophyta</taxon>
        <taxon>Embryophyta</taxon>
        <taxon>Tracheophyta</taxon>
        <taxon>Spermatophyta</taxon>
        <taxon>Magnoliopsida</taxon>
        <taxon>Liliopsida</taxon>
        <taxon>Poales</taxon>
        <taxon>Poaceae</taxon>
        <taxon>BOP clade</taxon>
        <taxon>Oryzoideae</taxon>
        <taxon>Oryzeae</taxon>
        <taxon>Oryzinae</taxon>
        <taxon>Oryza</taxon>
    </lineage>
</organism>
<evidence type="ECO:0000313" key="3">
    <source>
        <dbReference type="Proteomes" id="UP000006038"/>
    </source>
</evidence>
<keyword evidence="3" id="KW-1185">Reference proteome</keyword>
<feature type="compositionally biased region" description="Basic and acidic residues" evidence="1">
    <location>
        <begin position="151"/>
        <end position="160"/>
    </location>
</feature>
<protein>
    <submittedName>
        <fullName evidence="2">Uncharacterized protein</fullName>
    </submittedName>
</protein>
<dbReference type="Proteomes" id="UP000006038">
    <property type="component" value="Chromosome 1"/>
</dbReference>
<accession>J3KVM7</accession>
<dbReference type="EnsemblPlants" id="OB01G10330.1">
    <property type="protein sequence ID" value="OB01G10330.1"/>
    <property type="gene ID" value="OB01G10330"/>
</dbReference>
<dbReference type="HOGENOM" id="CLU_1024408_0_0_1"/>
<dbReference type="Gramene" id="OB01G10330.1">
    <property type="protein sequence ID" value="OB01G10330.1"/>
    <property type="gene ID" value="OB01G10330"/>
</dbReference>
<feature type="compositionally biased region" description="Gly residues" evidence="1">
    <location>
        <begin position="133"/>
        <end position="150"/>
    </location>
</feature>
<sequence length="272" mass="27928">MADSKVVRSLQLQLLVEGFVVEEAAVVLEGLGGGLRQGDEHGHGVGVGQHGQEDAVYLAGERAHVHRPPLAEVDVLQAEARPGRDDERGRQVGLGAAPLLQEVHRGPHVVVVDAALGLLHQAHPARGHQVGRRGLGAGQHEGVAGVGGGELRPEAAAHVDGEEELDAQGGRRGEGDDPGAPDVRRQRLEGGAGRPGLEAAEVGRREGDARGAARAQGAAVVVDEGEVEVGGGASPGVEEVGGGDAVAETVADGRTQNHSAASQLRHLRRIIH</sequence>
<name>J3KVM7_ORYBR</name>